<dbReference type="Proteomes" id="UP000230407">
    <property type="component" value="Unassembled WGS sequence"/>
</dbReference>
<keyword evidence="4" id="KW-1185">Reference proteome</keyword>
<accession>A0A2M8LTP4</accession>
<dbReference type="EMBL" id="PGGW01000066">
    <property type="protein sequence ID" value="PJE95332.1"/>
    <property type="molecule type" value="Genomic_DNA"/>
</dbReference>
<organism evidence="3 4">
    <name type="scientific">Streptomyces carminius</name>
    <dbReference type="NCBI Taxonomy" id="2665496"/>
    <lineage>
        <taxon>Bacteria</taxon>
        <taxon>Bacillati</taxon>
        <taxon>Actinomycetota</taxon>
        <taxon>Actinomycetes</taxon>
        <taxon>Kitasatosporales</taxon>
        <taxon>Streptomycetaceae</taxon>
        <taxon>Streptomyces</taxon>
    </lineage>
</organism>
<evidence type="ECO:0000313" key="4">
    <source>
        <dbReference type="Proteomes" id="UP000230407"/>
    </source>
</evidence>
<gene>
    <name evidence="3" type="ORF">CUT44_23870</name>
</gene>
<protein>
    <submittedName>
        <fullName evidence="3">Uncharacterized protein</fullName>
    </submittedName>
</protein>
<evidence type="ECO:0000256" key="1">
    <source>
        <dbReference type="SAM" id="MobiDB-lite"/>
    </source>
</evidence>
<keyword evidence="2" id="KW-1133">Transmembrane helix</keyword>
<reference evidence="3 4" key="1">
    <citation type="submission" date="2017-11" db="EMBL/GenBank/DDBJ databases">
        <title>Streptomyces carmine sp. nov., a novel actinomycete isolated from Sophora alopecuroides in Xinjiang, China.</title>
        <authorList>
            <person name="Wang Y."/>
            <person name="Luo X."/>
            <person name="Wan C."/>
            <person name="Zhang L."/>
        </authorList>
    </citation>
    <scope>NUCLEOTIDE SEQUENCE [LARGE SCALE GENOMIC DNA]</scope>
    <source>
        <strain evidence="3 4">TRM SA0054</strain>
    </source>
</reference>
<feature type="compositionally biased region" description="Basic and acidic residues" evidence="1">
    <location>
        <begin position="131"/>
        <end position="154"/>
    </location>
</feature>
<feature type="region of interest" description="Disordered" evidence="1">
    <location>
        <begin position="130"/>
        <end position="185"/>
    </location>
</feature>
<keyword evidence="2" id="KW-0472">Membrane</keyword>
<evidence type="ECO:0000256" key="2">
    <source>
        <dbReference type="SAM" id="Phobius"/>
    </source>
</evidence>
<sequence length="185" mass="20081">MEGEQRREGRWDLPRVLRRPAVLTAAGLAAVAGIVVLSVWYDRATWDDDELEDAVHAAASALEAYPHLLPGPDVPDRAAEAAVRDAIVARRGARTPSGGVHVKRYSSRHGLYDIRADGVAESDDVLCLRIRPPDPPREGPFDDRSRVRVREGRCEPPVPLPSWAVSPSPRPSATAPEPVPEKGPG</sequence>
<comment type="caution">
    <text evidence="3">The sequence shown here is derived from an EMBL/GenBank/DDBJ whole genome shotgun (WGS) entry which is preliminary data.</text>
</comment>
<name>A0A2M8LTP4_9ACTN</name>
<dbReference type="AlphaFoldDB" id="A0A2M8LTP4"/>
<keyword evidence="2" id="KW-0812">Transmembrane</keyword>
<feature type="transmembrane region" description="Helical" evidence="2">
    <location>
        <begin position="21"/>
        <end position="41"/>
    </location>
</feature>
<dbReference type="RefSeq" id="WP_100203976.1">
    <property type="nucleotide sequence ID" value="NZ_PGGW01000066.1"/>
</dbReference>
<proteinExistence type="predicted"/>
<evidence type="ECO:0000313" key="3">
    <source>
        <dbReference type="EMBL" id="PJE95332.1"/>
    </source>
</evidence>